<gene>
    <name evidence="2" type="ORF">LCPAC304_00460</name>
</gene>
<accession>A0A481Z9A8</accession>
<feature type="region of interest" description="Disordered" evidence="1">
    <location>
        <begin position="15"/>
        <end position="64"/>
    </location>
</feature>
<evidence type="ECO:0000313" key="2">
    <source>
        <dbReference type="EMBL" id="QBK91720.1"/>
    </source>
</evidence>
<protein>
    <recommendedName>
        <fullName evidence="3">F-box domain-containing protein</fullName>
    </recommendedName>
</protein>
<name>A0A481Z9A8_9VIRU</name>
<proteinExistence type="predicted"/>
<evidence type="ECO:0008006" key="3">
    <source>
        <dbReference type="Google" id="ProtNLM"/>
    </source>
</evidence>
<sequence length="236" mass="27342">MDILKFLDEKTIPVTLKEDPLEDEEEQPLEDKEEQPSELETKDSLEKEEDQGTKDSLKEDIVSSPSPNEKVILDVLRLLDVKETAVMSLICKKLYVLTHKKELQKVILVDDGFKYLPSPDCVLKVTNGGCFVEIRLGSLEFVFTKPIRCEHVTIYSEVWLTEARNDVDLRTEYLWKFPDLPWQSLRNASDERLVQLLKNSEHHIGKSYPWFVTQKPNTLTAMKELHAKVEELLQSD</sequence>
<feature type="compositionally biased region" description="Acidic residues" evidence="1">
    <location>
        <begin position="20"/>
        <end position="37"/>
    </location>
</feature>
<evidence type="ECO:0000256" key="1">
    <source>
        <dbReference type="SAM" id="MobiDB-lite"/>
    </source>
</evidence>
<dbReference type="EMBL" id="MK500565">
    <property type="protein sequence ID" value="QBK91720.1"/>
    <property type="molecule type" value="Genomic_DNA"/>
</dbReference>
<reference evidence="2" key="1">
    <citation type="journal article" date="2019" name="MBio">
        <title>Virus Genomes from Deep Sea Sediments Expand the Ocean Megavirome and Support Independent Origins of Viral Gigantism.</title>
        <authorList>
            <person name="Backstrom D."/>
            <person name="Yutin N."/>
            <person name="Jorgensen S.L."/>
            <person name="Dharamshi J."/>
            <person name="Homa F."/>
            <person name="Zaremba-Niedwiedzka K."/>
            <person name="Spang A."/>
            <person name="Wolf Y.I."/>
            <person name="Koonin E.V."/>
            <person name="Ettema T.J."/>
        </authorList>
    </citation>
    <scope>NUCLEOTIDE SEQUENCE</scope>
</reference>
<feature type="compositionally biased region" description="Basic and acidic residues" evidence="1">
    <location>
        <begin position="39"/>
        <end position="61"/>
    </location>
</feature>
<organism evidence="2">
    <name type="scientific">Pithovirus LCPAC304</name>
    <dbReference type="NCBI Taxonomy" id="2506594"/>
    <lineage>
        <taxon>Viruses</taxon>
        <taxon>Pithoviruses</taxon>
    </lineage>
</organism>